<gene>
    <name evidence="1" type="ORF">CISIN_1g0049742mg</name>
</gene>
<dbReference type="EMBL" id="KK784931">
    <property type="protein sequence ID" value="KDO60562.1"/>
    <property type="molecule type" value="Genomic_DNA"/>
</dbReference>
<protein>
    <submittedName>
        <fullName evidence="1">Uncharacterized protein</fullName>
    </submittedName>
</protein>
<reference evidence="1 2" key="1">
    <citation type="submission" date="2014-04" db="EMBL/GenBank/DDBJ databases">
        <authorList>
            <consortium name="International Citrus Genome Consortium"/>
            <person name="Gmitter F."/>
            <person name="Chen C."/>
            <person name="Farmerie W."/>
            <person name="Harkins T."/>
            <person name="Desany B."/>
            <person name="Mohiuddin M."/>
            <person name="Kodira C."/>
            <person name="Borodovsky M."/>
            <person name="Lomsadze A."/>
            <person name="Burns P."/>
            <person name="Jenkins J."/>
            <person name="Prochnik S."/>
            <person name="Shu S."/>
            <person name="Chapman J."/>
            <person name="Pitluck S."/>
            <person name="Schmutz J."/>
            <person name="Rokhsar D."/>
        </authorList>
    </citation>
    <scope>NUCLEOTIDE SEQUENCE</scope>
</reference>
<name>A0A067EZM9_CITSI</name>
<dbReference type="Proteomes" id="UP000027120">
    <property type="component" value="Unassembled WGS sequence"/>
</dbReference>
<accession>A0A067EZM9</accession>
<organism evidence="1 2">
    <name type="scientific">Citrus sinensis</name>
    <name type="common">Sweet orange</name>
    <name type="synonym">Citrus aurantium var. sinensis</name>
    <dbReference type="NCBI Taxonomy" id="2711"/>
    <lineage>
        <taxon>Eukaryota</taxon>
        <taxon>Viridiplantae</taxon>
        <taxon>Streptophyta</taxon>
        <taxon>Embryophyta</taxon>
        <taxon>Tracheophyta</taxon>
        <taxon>Spermatophyta</taxon>
        <taxon>Magnoliopsida</taxon>
        <taxon>eudicotyledons</taxon>
        <taxon>Gunneridae</taxon>
        <taxon>Pentapetalae</taxon>
        <taxon>rosids</taxon>
        <taxon>malvids</taxon>
        <taxon>Sapindales</taxon>
        <taxon>Rutaceae</taxon>
        <taxon>Aurantioideae</taxon>
        <taxon>Citrus</taxon>
    </lineage>
</organism>
<proteinExistence type="predicted"/>
<dbReference type="AlphaFoldDB" id="A0A067EZM9"/>
<evidence type="ECO:0000313" key="1">
    <source>
        <dbReference type="EMBL" id="KDO60563.1"/>
    </source>
</evidence>
<sequence>MASAGSLQLSHDLGLCRNQVFKKQFKFWPQDFRSFNLSGSPYSQINPIPYRSNRI</sequence>
<evidence type="ECO:0000313" key="2">
    <source>
        <dbReference type="Proteomes" id="UP000027120"/>
    </source>
</evidence>
<keyword evidence="2" id="KW-1185">Reference proteome</keyword>
<dbReference type="EMBL" id="KK784931">
    <property type="protein sequence ID" value="KDO60563.1"/>
    <property type="molecule type" value="Genomic_DNA"/>
</dbReference>
<feature type="non-terminal residue" evidence="1">
    <location>
        <position position="55"/>
    </location>
</feature>